<gene>
    <name evidence="2" type="ORF">SVUK_LOCUS9637</name>
</gene>
<reference evidence="2 3" key="1">
    <citation type="submission" date="2018-11" db="EMBL/GenBank/DDBJ databases">
        <authorList>
            <consortium name="Pathogen Informatics"/>
        </authorList>
    </citation>
    <scope>NUCLEOTIDE SEQUENCE [LARGE SCALE GENOMIC DNA]</scope>
</reference>
<dbReference type="EMBL" id="UYYB01094560">
    <property type="protein sequence ID" value="VDM74639.1"/>
    <property type="molecule type" value="Genomic_DNA"/>
</dbReference>
<proteinExistence type="predicted"/>
<accession>A0A3P7J4E6</accession>
<protein>
    <submittedName>
        <fullName evidence="2">Uncharacterized protein</fullName>
    </submittedName>
</protein>
<keyword evidence="3" id="KW-1185">Reference proteome</keyword>
<dbReference type="AlphaFoldDB" id="A0A3P7J4E6"/>
<sequence length="172" mass="18397">MQKFPGLFISLKKQVEASTSTNVTVLVVVSGNAQAYRESSPCPEDEITCEFSTPAPSAGVSTPTPSTAGVSTPTPSTGMLHIYNISSGATFKHNQVILGSPETTTSTMHPSTDCDGPSPRKLRELALKEHNDYRPEVHEDLYIPAVLDVCEACVEPGDKCDDGLCVPLEPEF</sequence>
<dbReference type="Proteomes" id="UP000270094">
    <property type="component" value="Unassembled WGS sequence"/>
</dbReference>
<organism evidence="2 3">
    <name type="scientific">Strongylus vulgaris</name>
    <name type="common">Blood worm</name>
    <dbReference type="NCBI Taxonomy" id="40348"/>
    <lineage>
        <taxon>Eukaryota</taxon>
        <taxon>Metazoa</taxon>
        <taxon>Ecdysozoa</taxon>
        <taxon>Nematoda</taxon>
        <taxon>Chromadorea</taxon>
        <taxon>Rhabditida</taxon>
        <taxon>Rhabditina</taxon>
        <taxon>Rhabditomorpha</taxon>
        <taxon>Strongyloidea</taxon>
        <taxon>Strongylidae</taxon>
        <taxon>Strongylus</taxon>
    </lineage>
</organism>
<evidence type="ECO:0000313" key="3">
    <source>
        <dbReference type="Proteomes" id="UP000270094"/>
    </source>
</evidence>
<feature type="region of interest" description="Disordered" evidence="1">
    <location>
        <begin position="53"/>
        <end position="73"/>
    </location>
</feature>
<evidence type="ECO:0000313" key="2">
    <source>
        <dbReference type="EMBL" id="VDM74639.1"/>
    </source>
</evidence>
<evidence type="ECO:0000256" key="1">
    <source>
        <dbReference type="SAM" id="MobiDB-lite"/>
    </source>
</evidence>
<name>A0A3P7J4E6_STRVU</name>